<dbReference type="AlphaFoldDB" id="A0AA95K581"/>
<dbReference type="RefSeq" id="WP_280624484.1">
    <property type="nucleotide sequence ID" value="NZ_CP123504.1"/>
</dbReference>
<keyword evidence="2" id="KW-0547">Nucleotide-binding</keyword>
<proteinExistence type="predicted"/>
<keyword evidence="2" id="KW-0067">ATP-binding</keyword>
<sequence>MNAAHLRQRVIQALMDHTAAQTRVYSPYDWPTVTDDYPCILVQTPFDHKKSLGRHVPQFNTVTTVRISGRVQAFDGEEREGALEAEQQLETLREQIERAVINNDELTREIQQFVEIRSQIAVSAEGEGHLAQLLMDLDIEYYQGPEEFYPVTAASLDGIDVKFSMPAGTPLHQVNVDLETSQEE</sequence>
<evidence type="ECO:0000313" key="2">
    <source>
        <dbReference type="EMBL" id="WGM00935.1"/>
    </source>
</evidence>
<protein>
    <submittedName>
        <fullName evidence="2">ATP-binding protein</fullName>
    </submittedName>
</protein>
<name>A0AA95K581_9GAMM</name>
<dbReference type="EMBL" id="CP123504">
    <property type="protein sequence ID" value="WGM00935.1"/>
    <property type="molecule type" value="Genomic_DNA"/>
</dbReference>
<reference evidence="2" key="1">
    <citation type="submission" date="2023-04" db="EMBL/GenBank/DDBJ databases">
        <title>Genome dynamics across the evolutionary transition to endosymbiosis.</title>
        <authorList>
            <person name="Siozios S."/>
            <person name="Nadal-Jimenez P."/>
            <person name="Azagi T."/>
            <person name="Sprong H."/>
            <person name="Frost C.L."/>
            <person name="Parratt S.R."/>
            <person name="Taylor G."/>
            <person name="Brettell L."/>
            <person name="Lew K.C."/>
            <person name="Croft L."/>
            <person name="King K.C."/>
            <person name="Brockhurst M.A."/>
            <person name="Hypsa V."/>
            <person name="Novakova E."/>
            <person name="Darby A.C."/>
            <person name="Hurst G.D.D."/>
        </authorList>
    </citation>
    <scope>NUCLEOTIDE SEQUENCE</scope>
    <source>
        <strain evidence="2">APv</strain>
    </source>
</reference>
<keyword evidence="1" id="KW-0175">Coiled coil</keyword>
<evidence type="ECO:0000313" key="3">
    <source>
        <dbReference type="Proteomes" id="UP001177595"/>
    </source>
</evidence>
<feature type="coiled-coil region" evidence="1">
    <location>
        <begin position="82"/>
        <end position="116"/>
    </location>
</feature>
<gene>
    <name evidence="2" type="ORF">QE210_13930</name>
</gene>
<dbReference type="GO" id="GO:0005524">
    <property type="term" value="F:ATP binding"/>
    <property type="evidence" value="ECO:0007669"/>
    <property type="project" value="UniProtKB-KW"/>
</dbReference>
<dbReference type="Proteomes" id="UP001177595">
    <property type="component" value="Chromosome"/>
</dbReference>
<organism evidence="2 3">
    <name type="scientific">Arsenophonus nasoniae</name>
    <name type="common">son-killer infecting Nasonia vitripennis</name>
    <dbReference type="NCBI Taxonomy" id="638"/>
    <lineage>
        <taxon>Bacteria</taxon>
        <taxon>Pseudomonadati</taxon>
        <taxon>Pseudomonadota</taxon>
        <taxon>Gammaproteobacteria</taxon>
        <taxon>Enterobacterales</taxon>
        <taxon>Morganellaceae</taxon>
        <taxon>Arsenophonus</taxon>
    </lineage>
</organism>
<evidence type="ECO:0000256" key="1">
    <source>
        <dbReference type="SAM" id="Coils"/>
    </source>
</evidence>
<accession>A0AA95K581</accession>